<dbReference type="Ensembl" id="ENSSFOT00015021365.2">
    <property type="protein sequence ID" value="ENSSFOP00015021130.2"/>
    <property type="gene ID" value="ENSSFOG00015013582.2"/>
</dbReference>
<evidence type="ECO:0000256" key="4">
    <source>
        <dbReference type="PROSITE-ProRule" id="PRU00023"/>
    </source>
</evidence>
<dbReference type="SUPFAM" id="SSF48403">
    <property type="entry name" value="Ankyrin repeat"/>
    <property type="match status" value="1"/>
</dbReference>
<dbReference type="InterPro" id="IPR002110">
    <property type="entry name" value="Ankyrin_rpt"/>
</dbReference>
<dbReference type="SMART" id="SM00248">
    <property type="entry name" value="ANK"/>
    <property type="match status" value="2"/>
</dbReference>
<dbReference type="Pfam" id="PF12796">
    <property type="entry name" value="Ank_2"/>
    <property type="match status" value="1"/>
</dbReference>
<comment type="similarity">
    <text evidence="1">Belongs to the TRAFAC class TrmE-Era-EngA-EngB-Septin-like GTPase superfamily. AIG1/Toc34/Toc159-like paraseptin GTPase family. IAN subfamily.</text>
</comment>
<dbReference type="Gene3D" id="3.40.50.300">
    <property type="entry name" value="P-loop containing nucleotide triphosphate hydrolases"/>
    <property type="match status" value="1"/>
</dbReference>
<feature type="compositionally biased region" description="Basic and acidic residues" evidence="5">
    <location>
        <begin position="340"/>
        <end position="351"/>
    </location>
</feature>
<feature type="region of interest" description="Disordered" evidence="5">
    <location>
        <begin position="1"/>
        <end position="33"/>
    </location>
</feature>
<dbReference type="Proteomes" id="UP000694397">
    <property type="component" value="Chromosome 3"/>
</dbReference>
<dbReference type="AlphaFoldDB" id="A0A8C9RVL0"/>
<feature type="region of interest" description="Disordered" evidence="5">
    <location>
        <begin position="566"/>
        <end position="639"/>
    </location>
</feature>
<gene>
    <name evidence="7" type="primary">FOXRED2</name>
    <name evidence="7" type="synonym">ankrd54</name>
</gene>
<dbReference type="Pfam" id="PF00023">
    <property type="entry name" value="Ank"/>
    <property type="match status" value="1"/>
</dbReference>
<protein>
    <submittedName>
        <fullName evidence="7">FAD-dependent oxidoreductase domain containing 2</fullName>
    </submittedName>
</protein>
<keyword evidence="3" id="KW-0342">GTP-binding</keyword>
<dbReference type="SUPFAM" id="SSF52540">
    <property type="entry name" value="P-loop containing nucleoside triphosphate hydrolases"/>
    <property type="match status" value="1"/>
</dbReference>
<keyword evidence="4" id="KW-0040">ANK repeat</keyword>
<evidence type="ECO:0000256" key="2">
    <source>
        <dbReference type="ARBA" id="ARBA00022741"/>
    </source>
</evidence>
<feature type="region of interest" description="Disordered" evidence="5">
    <location>
        <begin position="331"/>
        <end position="363"/>
    </location>
</feature>
<accession>A0A8C9RVL0</accession>
<dbReference type="PROSITE" id="PS50088">
    <property type="entry name" value="ANK_REPEAT"/>
    <property type="match status" value="2"/>
</dbReference>
<proteinExistence type="inferred from homology"/>
<feature type="repeat" description="ANK" evidence="4">
    <location>
        <begin position="195"/>
        <end position="227"/>
    </location>
</feature>
<dbReference type="PROSITE" id="PS50297">
    <property type="entry name" value="ANK_REP_REGION"/>
    <property type="match status" value="2"/>
</dbReference>
<organism evidence="7 8">
    <name type="scientific">Scleropages formosus</name>
    <name type="common">Asian bonytongue</name>
    <name type="synonym">Osteoglossum formosum</name>
    <dbReference type="NCBI Taxonomy" id="113540"/>
    <lineage>
        <taxon>Eukaryota</taxon>
        <taxon>Metazoa</taxon>
        <taxon>Chordata</taxon>
        <taxon>Craniata</taxon>
        <taxon>Vertebrata</taxon>
        <taxon>Euteleostomi</taxon>
        <taxon>Actinopterygii</taxon>
        <taxon>Neopterygii</taxon>
        <taxon>Teleostei</taxon>
        <taxon>Osteoglossocephala</taxon>
        <taxon>Osteoglossomorpha</taxon>
        <taxon>Osteoglossiformes</taxon>
        <taxon>Osteoglossidae</taxon>
        <taxon>Scleropages</taxon>
    </lineage>
</organism>
<reference evidence="7 8" key="1">
    <citation type="submission" date="2019-04" db="EMBL/GenBank/DDBJ databases">
        <authorList>
            <consortium name="Wellcome Sanger Institute Data Sharing"/>
        </authorList>
    </citation>
    <scope>NUCLEOTIDE SEQUENCE [LARGE SCALE GENOMIC DNA]</scope>
</reference>
<feature type="compositionally biased region" description="Low complexity" evidence="5">
    <location>
        <begin position="9"/>
        <end position="22"/>
    </location>
</feature>
<dbReference type="FunFam" id="1.25.40.20:FF:000108">
    <property type="entry name" value="Ankyrin repeat domain-containing protein 54"/>
    <property type="match status" value="1"/>
</dbReference>
<dbReference type="FunFam" id="3.40.50.300:FF:002274">
    <property type="entry name" value="Si:dkeyp-69e1.8"/>
    <property type="match status" value="1"/>
</dbReference>
<evidence type="ECO:0000259" key="6">
    <source>
        <dbReference type="PROSITE" id="PS51720"/>
    </source>
</evidence>
<evidence type="ECO:0000313" key="7">
    <source>
        <dbReference type="Ensembl" id="ENSSFOP00015021130.2"/>
    </source>
</evidence>
<dbReference type="Pfam" id="PF04548">
    <property type="entry name" value="AIG1"/>
    <property type="match status" value="1"/>
</dbReference>
<name>A0A8C9RVL0_SCLFO</name>
<dbReference type="PANTHER" id="PTHR10903">
    <property type="entry name" value="GTPASE, IMAP FAMILY MEMBER-RELATED"/>
    <property type="match status" value="1"/>
</dbReference>
<evidence type="ECO:0000256" key="3">
    <source>
        <dbReference type="ARBA" id="ARBA00023134"/>
    </source>
</evidence>
<dbReference type="InterPro" id="IPR045058">
    <property type="entry name" value="GIMA/IAN/Toc"/>
</dbReference>
<feature type="compositionally biased region" description="Polar residues" evidence="5">
    <location>
        <begin position="353"/>
        <end position="363"/>
    </location>
</feature>
<dbReference type="InterPro" id="IPR006703">
    <property type="entry name" value="G_AIG1"/>
</dbReference>
<evidence type="ECO:0000256" key="5">
    <source>
        <dbReference type="SAM" id="MobiDB-lite"/>
    </source>
</evidence>
<reference evidence="7" key="2">
    <citation type="submission" date="2025-08" db="UniProtKB">
        <authorList>
            <consortium name="Ensembl"/>
        </authorList>
    </citation>
    <scope>IDENTIFICATION</scope>
</reference>
<dbReference type="InterPro" id="IPR036770">
    <property type="entry name" value="Ankyrin_rpt-contain_sf"/>
</dbReference>
<feature type="compositionally biased region" description="Basic and acidic residues" evidence="5">
    <location>
        <begin position="609"/>
        <end position="621"/>
    </location>
</feature>
<feature type="compositionally biased region" description="Basic and acidic residues" evidence="5">
    <location>
        <begin position="566"/>
        <end position="602"/>
    </location>
</feature>
<reference evidence="7" key="3">
    <citation type="submission" date="2025-09" db="UniProtKB">
        <authorList>
            <consortium name="Ensembl"/>
        </authorList>
    </citation>
    <scope>IDENTIFICATION</scope>
</reference>
<dbReference type="PROSITE" id="PS51720">
    <property type="entry name" value="G_AIG1"/>
    <property type="match status" value="1"/>
</dbReference>
<dbReference type="GeneTree" id="ENSGT00640000091519"/>
<keyword evidence="2" id="KW-0547">Nucleotide-binding</keyword>
<feature type="repeat" description="ANK" evidence="4">
    <location>
        <begin position="162"/>
        <end position="194"/>
    </location>
</feature>
<evidence type="ECO:0000256" key="1">
    <source>
        <dbReference type="ARBA" id="ARBA00008535"/>
    </source>
</evidence>
<feature type="domain" description="AIG1-type G" evidence="6">
    <location>
        <begin position="369"/>
        <end position="577"/>
    </location>
</feature>
<sequence>MEGWTPIVAAASGDEGSSSEGEYTVHTGEAKKTGIETDEGIVEERRENGGTAVRFGLSGFAGDGAVRLGLSGQVGDQELRYLHLLWDPNRCGAGQENTSSPGKVTASKVRLRREGRARRNLAPLGKDLYAGKKLREAANGNDIDTVRRLLQEDVDPCVADDKGRTALHFSSCNGNERIVQLLLSYGADPNQRDGLGNTPLHLAACTNHVPVITTLLRGGARVDALDRAGRTPLHLARSKLNILQEGNSHNIDTLRREVTQIIQMLREYLNVVGQSEERERLEHISTQLAHTRTKAQVDEVTDLLASFTSLSLQMQGLGDRRGVEQAVQLCSARKSPNVESNERQGRMEMESGRPQNVAENSTPLLTSVPPELRLVLLGRSGSGKSAAGNTILGVEAFVTSDNSRVPVTQECEKREGAVAGRKVVLVDTPDFFYSERPLEVVQHQIAACMALSSPGPHAFLLCVPVDRPAGVEVQVLEAVEEVFGPGAVKKRMLVLFTHFDRLGESDAVEEHIISHRRDLVALTESCGDRYHMLQRAMGEMGDEISKGSVESLLDKVDEIVRECEDTHHCCSPPREVENTVRQGQEDAVRERQRGARKDELELKSSSSLHSEKKVGEERDQTQEEGDDSGDELSPATVASLSSSRNVSMLRFIWETVMSFMWRLPKLIRLEAFMGAVIGLFVGGPYGGALGTTVSSVATEVGKRKGTKQK</sequence>
<dbReference type="PANTHER" id="PTHR10903:SF167">
    <property type="entry name" value="GTPASE IMAP FAMILY MEMBER 6-RELATED"/>
    <property type="match status" value="1"/>
</dbReference>
<dbReference type="Gene3D" id="1.25.40.20">
    <property type="entry name" value="Ankyrin repeat-containing domain"/>
    <property type="match status" value="2"/>
</dbReference>
<dbReference type="InterPro" id="IPR027417">
    <property type="entry name" value="P-loop_NTPase"/>
</dbReference>
<evidence type="ECO:0000313" key="8">
    <source>
        <dbReference type="Proteomes" id="UP000694397"/>
    </source>
</evidence>
<dbReference type="GO" id="GO:0005525">
    <property type="term" value="F:GTP binding"/>
    <property type="evidence" value="ECO:0007669"/>
    <property type="project" value="UniProtKB-KW"/>
</dbReference>
<keyword evidence="8" id="KW-1185">Reference proteome</keyword>